<reference evidence="1" key="1">
    <citation type="submission" date="2022-11" db="EMBL/GenBank/DDBJ databases">
        <title>Minimal conservation of predation-associated metabolite biosynthetic gene clusters underscores biosynthetic potential of Myxococcota including descriptions for ten novel species: Archangium lansinium sp. nov., Myxococcus landrumus sp. nov., Nannocystis bai.</title>
        <authorList>
            <person name="Ahearne A."/>
            <person name="Stevens C."/>
            <person name="Phillips K."/>
        </authorList>
    </citation>
    <scope>NUCLEOTIDE SEQUENCE</scope>
    <source>
        <strain evidence="1">Na p29</strain>
    </source>
</reference>
<accession>A0A9X3EI22</accession>
<evidence type="ECO:0000313" key="1">
    <source>
        <dbReference type="EMBL" id="MCY1004457.1"/>
    </source>
</evidence>
<gene>
    <name evidence="1" type="ORF">OV079_02505</name>
</gene>
<proteinExistence type="predicted"/>
<evidence type="ECO:0000313" key="2">
    <source>
        <dbReference type="Proteomes" id="UP001150924"/>
    </source>
</evidence>
<comment type="caution">
    <text evidence="1">The sequence shown here is derived from an EMBL/GenBank/DDBJ whole genome shotgun (WGS) entry which is preliminary data.</text>
</comment>
<protein>
    <submittedName>
        <fullName evidence="1">Uncharacterized protein</fullName>
    </submittedName>
</protein>
<keyword evidence="2" id="KW-1185">Reference proteome</keyword>
<dbReference type="AlphaFoldDB" id="A0A9X3EI22"/>
<dbReference type="RefSeq" id="WP_267766005.1">
    <property type="nucleotide sequence ID" value="NZ_JAPNKE010000002.1"/>
</dbReference>
<dbReference type="Proteomes" id="UP001150924">
    <property type="component" value="Unassembled WGS sequence"/>
</dbReference>
<dbReference type="EMBL" id="JAPNKE010000002">
    <property type="protein sequence ID" value="MCY1004457.1"/>
    <property type="molecule type" value="Genomic_DNA"/>
</dbReference>
<organism evidence="1 2">
    <name type="scientific">Nannocystis pusilla</name>
    <dbReference type="NCBI Taxonomy" id="889268"/>
    <lineage>
        <taxon>Bacteria</taxon>
        <taxon>Pseudomonadati</taxon>
        <taxon>Myxococcota</taxon>
        <taxon>Polyangia</taxon>
        <taxon>Nannocystales</taxon>
        <taxon>Nannocystaceae</taxon>
        <taxon>Nannocystis</taxon>
    </lineage>
</organism>
<name>A0A9X3EI22_9BACT</name>
<sequence length="42" mass="4935">MEAEHAVRVDFTEAERRLDVENHSRAVLEIDDRELLADRAEK</sequence>